<gene>
    <name evidence="2" type="ORF">NDU88_005072</name>
</gene>
<feature type="compositionally biased region" description="Basic and acidic residues" evidence="1">
    <location>
        <begin position="46"/>
        <end position="58"/>
    </location>
</feature>
<keyword evidence="3" id="KW-1185">Reference proteome</keyword>
<evidence type="ECO:0000313" key="3">
    <source>
        <dbReference type="Proteomes" id="UP001066276"/>
    </source>
</evidence>
<evidence type="ECO:0000313" key="2">
    <source>
        <dbReference type="EMBL" id="KAJ1099981.1"/>
    </source>
</evidence>
<evidence type="ECO:0000256" key="1">
    <source>
        <dbReference type="SAM" id="MobiDB-lite"/>
    </source>
</evidence>
<protein>
    <submittedName>
        <fullName evidence="2">Uncharacterized protein</fullName>
    </submittedName>
</protein>
<proteinExistence type="predicted"/>
<name>A0AAV7M877_PLEWA</name>
<organism evidence="2 3">
    <name type="scientific">Pleurodeles waltl</name>
    <name type="common">Iberian ribbed newt</name>
    <dbReference type="NCBI Taxonomy" id="8319"/>
    <lineage>
        <taxon>Eukaryota</taxon>
        <taxon>Metazoa</taxon>
        <taxon>Chordata</taxon>
        <taxon>Craniata</taxon>
        <taxon>Vertebrata</taxon>
        <taxon>Euteleostomi</taxon>
        <taxon>Amphibia</taxon>
        <taxon>Batrachia</taxon>
        <taxon>Caudata</taxon>
        <taxon>Salamandroidea</taxon>
        <taxon>Salamandridae</taxon>
        <taxon>Pleurodelinae</taxon>
        <taxon>Pleurodeles</taxon>
    </lineage>
</organism>
<comment type="caution">
    <text evidence="2">The sequence shown here is derived from an EMBL/GenBank/DDBJ whole genome shotgun (WGS) entry which is preliminary data.</text>
</comment>
<feature type="region of interest" description="Disordered" evidence="1">
    <location>
        <begin position="46"/>
        <end position="72"/>
    </location>
</feature>
<sequence>MSSPSGRKYACRALQAGNARLELQDARDMSVRVEFKISLCACKSVPRTDRSCTPKNDPRMPPGAQRLQHRLE</sequence>
<dbReference type="EMBL" id="JANPWB010000014">
    <property type="protein sequence ID" value="KAJ1099981.1"/>
    <property type="molecule type" value="Genomic_DNA"/>
</dbReference>
<accession>A0AAV7M877</accession>
<reference evidence="2" key="1">
    <citation type="journal article" date="2022" name="bioRxiv">
        <title>Sequencing and chromosome-scale assembly of the giantPleurodeles waltlgenome.</title>
        <authorList>
            <person name="Brown T."/>
            <person name="Elewa A."/>
            <person name="Iarovenko S."/>
            <person name="Subramanian E."/>
            <person name="Araus A.J."/>
            <person name="Petzold A."/>
            <person name="Susuki M."/>
            <person name="Suzuki K.-i.T."/>
            <person name="Hayashi T."/>
            <person name="Toyoda A."/>
            <person name="Oliveira C."/>
            <person name="Osipova E."/>
            <person name="Leigh N.D."/>
            <person name="Simon A."/>
            <person name="Yun M.H."/>
        </authorList>
    </citation>
    <scope>NUCLEOTIDE SEQUENCE</scope>
    <source>
        <strain evidence="2">20211129_DDA</strain>
        <tissue evidence="2">Liver</tissue>
    </source>
</reference>
<dbReference type="AlphaFoldDB" id="A0AAV7M877"/>
<dbReference type="Proteomes" id="UP001066276">
    <property type="component" value="Chromosome 10"/>
</dbReference>